<accession>A0A438ISW8</accession>
<name>A0A438ISW8_VITVI</name>
<evidence type="ECO:0000259" key="6">
    <source>
        <dbReference type="PROSITE" id="PS50888"/>
    </source>
</evidence>
<feature type="compositionally biased region" description="Basic and acidic residues" evidence="5">
    <location>
        <begin position="355"/>
        <end position="367"/>
    </location>
</feature>
<dbReference type="SMART" id="SM00353">
    <property type="entry name" value="HLH"/>
    <property type="match status" value="1"/>
</dbReference>
<dbReference type="AlphaFoldDB" id="A0A438ISW8"/>
<proteinExistence type="predicted"/>
<dbReference type="GO" id="GO:0005634">
    <property type="term" value="C:nucleus"/>
    <property type="evidence" value="ECO:0007669"/>
    <property type="project" value="UniProtKB-SubCell"/>
</dbReference>
<gene>
    <name evidence="7" type="primary">BHLH62_2</name>
    <name evidence="7" type="ORF">CK203_029261</name>
</gene>
<feature type="domain" description="BHLH" evidence="6">
    <location>
        <begin position="378"/>
        <end position="428"/>
    </location>
</feature>
<dbReference type="Proteomes" id="UP000288805">
    <property type="component" value="Unassembled WGS sequence"/>
</dbReference>
<dbReference type="EMBL" id="QGNW01000085">
    <property type="protein sequence ID" value="RVW99715.1"/>
    <property type="molecule type" value="Genomic_DNA"/>
</dbReference>
<evidence type="ECO:0000256" key="2">
    <source>
        <dbReference type="ARBA" id="ARBA00023015"/>
    </source>
</evidence>
<dbReference type="InterPro" id="IPR024097">
    <property type="entry name" value="bHLH_ZIP_TF"/>
</dbReference>
<dbReference type="InterPro" id="IPR036638">
    <property type="entry name" value="HLH_DNA-bd_sf"/>
</dbReference>
<feature type="compositionally biased region" description="Polar residues" evidence="5">
    <location>
        <begin position="199"/>
        <end position="214"/>
    </location>
</feature>
<dbReference type="FunFam" id="4.10.280.10:FF:000002">
    <property type="entry name" value="Basic helix-loop-helix transcription factor"/>
    <property type="match status" value="1"/>
</dbReference>
<keyword evidence="2" id="KW-0805">Transcription regulation</keyword>
<dbReference type="Pfam" id="PF00010">
    <property type="entry name" value="HLH"/>
    <property type="match status" value="1"/>
</dbReference>
<evidence type="ECO:0000313" key="8">
    <source>
        <dbReference type="Proteomes" id="UP000288805"/>
    </source>
</evidence>
<sequence>MEKERLFMNEGNCTTPPNWNFGMEIQSNELNCSSQAVQNCFLNPNWDNSMDQSDPFESALSSIVSSPVGSSAGGMPGDSIAIRELIGRLGSICNSGEISPQSYIGGGGHGNTNNSNNTSCYNTPLNSPPKLNLSIMDHQQHQIRTNFPTNHLPTHPSLAPFPADPGFAERAARFSCFGTGNFSGLSAQFGLNDTELPYRSSTGKLSRVSSNQSFKAAGSQLGAQEFKDRSPPQDGVSASDKKLGKISRSSTPDNAELGDSREESSVSEQIPGGETSLKGQNDANGRKRKSIPRGKAKEVPSSPSAKDAKVASDKDESNAKRSKPDEGSGSEKDAAKAKAEANGSTKSAGDGNQKQSKDNPKPPEAPKDYIHVRARRGQATDSHSLAERVRREKISERMKFLQDLVPGCNKVTGKAVMLDEIINYVQSLQRQVEFLSMKLATVNPRMDFNMEALLSKEIFQSRGSLPQAMYPLDSSALAFPYGYQPQQGPSLQNGIPNGTETPFSVNPLNSAIRRTSSMLPSIDGFGEAASQVSTFWEDELHSVVQMGIGQNQPQGFPGSMGAAQMKIEL</sequence>
<dbReference type="SUPFAM" id="SSF47459">
    <property type="entry name" value="HLH, helix-loop-helix DNA-binding domain"/>
    <property type="match status" value="1"/>
</dbReference>
<evidence type="ECO:0000256" key="3">
    <source>
        <dbReference type="ARBA" id="ARBA00023163"/>
    </source>
</evidence>
<dbReference type="InterPro" id="IPR011598">
    <property type="entry name" value="bHLH_dom"/>
</dbReference>
<dbReference type="GO" id="GO:0006355">
    <property type="term" value="P:regulation of DNA-templated transcription"/>
    <property type="evidence" value="ECO:0007669"/>
    <property type="project" value="InterPro"/>
</dbReference>
<dbReference type="PANTHER" id="PTHR12565">
    <property type="entry name" value="STEROL REGULATORY ELEMENT-BINDING PROTEIN"/>
    <property type="match status" value="1"/>
</dbReference>
<evidence type="ECO:0000256" key="4">
    <source>
        <dbReference type="ARBA" id="ARBA00023242"/>
    </source>
</evidence>
<comment type="caution">
    <text evidence="7">The sequence shown here is derived from an EMBL/GenBank/DDBJ whole genome shotgun (WGS) entry which is preliminary data.</text>
</comment>
<feature type="compositionally biased region" description="Polar residues" evidence="5">
    <location>
        <begin position="345"/>
        <end position="354"/>
    </location>
</feature>
<evidence type="ECO:0000256" key="5">
    <source>
        <dbReference type="SAM" id="MobiDB-lite"/>
    </source>
</evidence>
<dbReference type="PANTHER" id="PTHR12565:SF184">
    <property type="entry name" value="BHLH TRANSCRIPTION FACTOR"/>
    <property type="match status" value="1"/>
</dbReference>
<feature type="region of interest" description="Disordered" evidence="5">
    <location>
        <begin position="199"/>
        <end position="367"/>
    </location>
</feature>
<organism evidence="7 8">
    <name type="scientific">Vitis vinifera</name>
    <name type="common">Grape</name>
    <dbReference type="NCBI Taxonomy" id="29760"/>
    <lineage>
        <taxon>Eukaryota</taxon>
        <taxon>Viridiplantae</taxon>
        <taxon>Streptophyta</taxon>
        <taxon>Embryophyta</taxon>
        <taxon>Tracheophyta</taxon>
        <taxon>Spermatophyta</taxon>
        <taxon>Magnoliopsida</taxon>
        <taxon>eudicotyledons</taxon>
        <taxon>Gunneridae</taxon>
        <taxon>Pentapetalae</taxon>
        <taxon>rosids</taxon>
        <taxon>Vitales</taxon>
        <taxon>Vitaceae</taxon>
        <taxon>Viteae</taxon>
        <taxon>Vitis</taxon>
    </lineage>
</organism>
<dbReference type="PROSITE" id="PS50888">
    <property type="entry name" value="BHLH"/>
    <property type="match status" value="1"/>
</dbReference>
<dbReference type="CDD" id="cd18919">
    <property type="entry name" value="bHLH_AtBPE_like"/>
    <property type="match status" value="1"/>
</dbReference>
<evidence type="ECO:0000313" key="7">
    <source>
        <dbReference type="EMBL" id="RVW99715.1"/>
    </source>
</evidence>
<evidence type="ECO:0000256" key="1">
    <source>
        <dbReference type="ARBA" id="ARBA00004123"/>
    </source>
</evidence>
<feature type="compositionally biased region" description="Basic and acidic residues" evidence="5">
    <location>
        <begin position="306"/>
        <end position="339"/>
    </location>
</feature>
<reference evidence="7 8" key="1">
    <citation type="journal article" date="2018" name="PLoS Genet.">
        <title>Population sequencing reveals clonal diversity and ancestral inbreeding in the grapevine cultivar Chardonnay.</title>
        <authorList>
            <person name="Roach M.J."/>
            <person name="Johnson D.L."/>
            <person name="Bohlmann J."/>
            <person name="van Vuuren H.J."/>
            <person name="Jones S.J."/>
            <person name="Pretorius I.S."/>
            <person name="Schmidt S.A."/>
            <person name="Borneman A.R."/>
        </authorList>
    </citation>
    <scope>NUCLEOTIDE SEQUENCE [LARGE SCALE GENOMIC DNA]</scope>
    <source>
        <strain evidence="8">cv. Chardonnay</strain>
        <tissue evidence="7">Leaf</tissue>
    </source>
</reference>
<keyword evidence="3" id="KW-0804">Transcription</keyword>
<dbReference type="Gene3D" id="4.10.280.10">
    <property type="entry name" value="Helix-loop-helix DNA-binding domain"/>
    <property type="match status" value="1"/>
</dbReference>
<comment type="subcellular location">
    <subcellularLocation>
        <location evidence="1">Nucleus</location>
    </subcellularLocation>
</comment>
<keyword evidence="4" id="KW-0539">Nucleus</keyword>
<protein>
    <submittedName>
        <fullName evidence="7">Transcription factor bHLH62</fullName>
    </submittedName>
</protein>
<dbReference type="GO" id="GO:0046983">
    <property type="term" value="F:protein dimerization activity"/>
    <property type="evidence" value="ECO:0007669"/>
    <property type="project" value="InterPro"/>
</dbReference>